<accession>A0A9P6T3J5</accession>
<dbReference type="AlphaFoldDB" id="A0A9P6T3J5"/>
<sequence>MQLAKVGTFNRAPLLKIRFAKASKVENQECGKESSTGAYNLVDNGIRSLQLDNVASKNILRNNSTNELDHSLADTDDRIDEEEDNRVSRTATRFAIDRNLAYGGDVNDDDGL</sequence>
<dbReference type="EMBL" id="JAAAID010000128">
    <property type="protein sequence ID" value="KAG0022012.1"/>
    <property type="molecule type" value="Genomic_DNA"/>
</dbReference>
<reference evidence="1" key="1">
    <citation type="journal article" date="2020" name="Fungal Divers.">
        <title>Resolving the Mortierellaceae phylogeny through synthesis of multi-gene phylogenetics and phylogenomics.</title>
        <authorList>
            <person name="Vandepol N."/>
            <person name="Liber J."/>
            <person name="Desiro A."/>
            <person name="Na H."/>
            <person name="Kennedy M."/>
            <person name="Barry K."/>
            <person name="Grigoriev I.V."/>
            <person name="Miller A.N."/>
            <person name="O'Donnell K."/>
            <person name="Stajich J.E."/>
            <person name="Bonito G."/>
        </authorList>
    </citation>
    <scope>NUCLEOTIDE SEQUENCE</scope>
    <source>
        <strain evidence="1">NRRL 2769</strain>
    </source>
</reference>
<evidence type="ECO:0000313" key="2">
    <source>
        <dbReference type="Proteomes" id="UP000703661"/>
    </source>
</evidence>
<keyword evidence="2" id="KW-1185">Reference proteome</keyword>
<evidence type="ECO:0000313" key="1">
    <source>
        <dbReference type="EMBL" id="KAG0022012.1"/>
    </source>
</evidence>
<protein>
    <submittedName>
        <fullName evidence="1">Uncharacterized protein</fullName>
    </submittedName>
</protein>
<proteinExistence type="predicted"/>
<organism evidence="1 2">
    <name type="scientific">Entomortierella chlamydospora</name>
    <dbReference type="NCBI Taxonomy" id="101097"/>
    <lineage>
        <taxon>Eukaryota</taxon>
        <taxon>Fungi</taxon>
        <taxon>Fungi incertae sedis</taxon>
        <taxon>Mucoromycota</taxon>
        <taxon>Mortierellomycotina</taxon>
        <taxon>Mortierellomycetes</taxon>
        <taxon>Mortierellales</taxon>
        <taxon>Mortierellaceae</taxon>
        <taxon>Entomortierella</taxon>
    </lineage>
</organism>
<dbReference type="Proteomes" id="UP000703661">
    <property type="component" value="Unassembled WGS sequence"/>
</dbReference>
<name>A0A9P6T3J5_9FUNG</name>
<comment type="caution">
    <text evidence="1">The sequence shown here is derived from an EMBL/GenBank/DDBJ whole genome shotgun (WGS) entry which is preliminary data.</text>
</comment>
<gene>
    <name evidence="1" type="ORF">BGZ80_001241</name>
</gene>